<protein>
    <submittedName>
        <fullName evidence="1">Uncharacterized protein</fullName>
    </submittedName>
</protein>
<dbReference type="Proteomes" id="UP000244334">
    <property type="component" value="Unassembled WGS sequence"/>
</dbReference>
<dbReference type="AlphaFoldDB" id="A0A328THA5"/>
<gene>
    <name evidence="2" type="ORF">ACZ87_03839</name>
    <name evidence="1" type="ORF">ACZ87_03844</name>
</gene>
<dbReference type="EMBL" id="LJAM02000818">
    <property type="protein sequence ID" value="RAP68505.1"/>
    <property type="molecule type" value="Genomic_DNA"/>
</dbReference>
<comment type="caution">
    <text evidence="1">The sequence shown here is derived from an EMBL/GenBank/DDBJ whole genome shotgun (WGS) entry which is preliminary data.</text>
</comment>
<proteinExistence type="predicted"/>
<accession>A0A328THA5</accession>
<evidence type="ECO:0000313" key="3">
    <source>
        <dbReference type="Proteomes" id="UP000244334"/>
    </source>
</evidence>
<name>A0A328THA5_9GAMM</name>
<reference evidence="1 3" key="1">
    <citation type="submission" date="2018-04" db="EMBL/GenBank/DDBJ databases">
        <title>Genomes of the Obligate Erwinia dacicola and Facultative Enterobacter sp. OLF Endosymbionts of the Olive Fruit fly, Bactrocera oleae.</title>
        <authorList>
            <person name="Estes A.M."/>
            <person name="Hearn D.J."/>
            <person name="Agarwal S."/>
            <person name="Pierson E.A."/>
            <person name="Dunning-Hotopp J.C."/>
        </authorList>
    </citation>
    <scope>NUCLEOTIDE SEQUENCE [LARGE SCALE GENOMIC DNA]</scope>
    <source>
        <strain evidence="1 3">Oroville</strain>
    </source>
</reference>
<feature type="non-terminal residue" evidence="1">
    <location>
        <position position="34"/>
    </location>
</feature>
<keyword evidence="3" id="KW-1185">Reference proteome</keyword>
<evidence type="ECO:0000313" key="1">
    <source>
        <dbReference type="EMBL" id="RAP68505.1"/>
    </source>
</evidence>
<sequence>MLSDNYSESKVDIEERSEQVWHGKGNVLPFAVGQ</sequence>
<evidence type="ECO:0000313" key="2">
    <source>
        <dbReference type="EMBL" id="RAP68511.1"/>
    </source>
</evidence>
<dbReference type="EMBL" id="LJAM02000816">
    <property type="protein sequence ID" value="RAP68511.1"/>
    <property type="molecule type" value="Genomic_DNA"/>
</dbReference>
<organism evidence="1 3">
    <name type="scientific">Candidatus Erwinia dacicola</name>
    <dbReference type="NCBI Taxonomy" id="252393"/>
    <lineage>
        <taxon>Bacteria</taxon>
        <taxon>Pseudomonadati</taxon>
        <taxon>Pseudomonadota</taxon>
        <taxon>Gammaproteobacteria</taxon>
        <taxon>Enterobacterales</taxon>
        <taxon>Erwiniaceae</taxon>
        <taxon>Erwinia</taxon>
    </lineage>
</organism>